<evidence type="ECO:0000313" key="14">
    <source>
        <dbReference type="EMBL" id="TCL74155.1"/>
    </source>
</evidence>
<dbReference type="GO" id="GO:0008948">
    <property type="term" value="F:oxaloacetate decarboxylase activity"/>
    <property type="evidence" value="ECO:0007669"/>
    <property type="project" value="UniProtKB-EC"/>
</dbReference>
<dbReference type="SUPFAM" id="SSF89562">
    <property type="entry name" value="RraA-like"/>
    <property type="match status" value="1"/>
</dbReference>
<dbReference type="EC" id="4.1.1.112" evidence="6"/>
<evidence type="ECO:0000256" key="11">
    <source>
        <dbReference type="ARBA" id="ARBA00032305"/>
    </source>
</evidence>
<comment type="catalytic activity">
    <reaction evidence="12">
        <text>oxaloacetate + H(+) = pyruvate + CO2</text>
        <dbReference type="Rhea" id="RHEA:15641"/>
        <dbReference type="ChEBI" id="CHEBI:15361"/>
        <dbReference type="ChEBI" id="CHEBI:15378"/>
        <dbReference type="ChEBI" id="CHEBI:16452"/>
        <dbReference type="ChEBI" id="CHEBI:16526"/>
        <dbReference type="EC" id="4.1.1.112"/>
    </reaction>
</comment>
<keyword evidence="13" id="KW-0479">Metal-binding</keyword>
<evidence type="ECO:0000256" key="2">
    <source>
        <dbReference type="ARBA" id="ARBA00001968"/>
    </source>
</evidence>
<dbReference type="OrthoDB" id="9784786at2"/>
<dbReference type="Pfam" id="PF03737">
    <property type="entry name" value="RraA-like"/>
    <property type="match status" value="1"/>
</dbReference>
<evidence type="ECO:0000256" key="8">
    <source>
        <dbReference type="ARBA" id="ARBA00025046"/>
    </source>
</evidence>
<comment type="cofactor">
    <cofactor evidence="13">
        <name>Mg(2+)</name>
        <dbReference type="ChEBI" id="CHEBI:18420"/>
    </cofactor>
</comment>
<feature type="binding site" evidence="13">
    <location>
        <position position="133"/>
    </location>
    <ligand>
        <name>Mg(2+)</name>
        <dbReference type="ChEBI" id="CHEBI:18420"/>
    </ligand>
</feature>
<feature type="binding site" evidence="13">
    <location>
        <position position="132"/>
    </location>
    <ligand>
        <name>substrate</name>
    </ligand>
</feature>
<dbReference type="PANTHER" id="PTHR33254">
    <property type="entry name" value="4-HYDROXY-4-METHYL-2-OXOGLUTARATE ALDOLASE 3-RELATED"/>
    <property type="match status" value="1"/>
</dbReference>
<dbReference type="CDD" id="cd16841">
    <property type="entry name" value="RraA_family"/>
    <property type="match status" value="1"/>
</dbReference>
<dbReference type="AlphaFoldDB" id="A0A4R1S4H0"/>
<dbReference type="RefSeq" id="WP_132013146.1">
    <property type="nucleotide sequence ID" value="NZ_SLUN01000004.1"/>
</dbReference>
<dbReference type="Gene3D" id="3.50.30.40">
    <property type="entry name" value="Ribonuclease E inhibitor RraA/RraA-like"/>
    <property type="match status" value="1"/>
</dbReference>
<dbReference type="GO" id="GO:0047443">
    <property type="term" value="F:4-hydroxy-4-methyl-2-oxoglutarate aldolase activity"/>
    <property type="evidence" value="ECO:0007669"/>
    <property type="project" value="UniProtKB-EC"/>
</dbReference>
<evidence type="ECO:0000256" key="5">
    <source>
        <dbReference type="ARBA" id="ARBA00012213"/>
    </source>
</evidence>
<keyword evidence="15" id="KW-1185">Reference proteome</keyword>
<evidence type="ECO:0000256" key="4">
    <source>
        <dbReference type="ARBA" id="ARBA00011233"/>
    </source>
</evidence>
<comment type="caution">
    <text evidence="14">The sequence shown here is derived from an EMBL/GenBank/DDBJ whole genome shotgun (WGS) entry which is preliminary data.</text>
</comment>
<evidence type="ECO:0000256" key="3">
    <source>
        <dbReference type="ARBA" id="ARBA00008621"/>
    </source>
</evidence>
<dbReference type="EC" id="4.1.3.17" evidence="5"/>
<evidence type="ECO:0000256" key="9">
    <source>
        <dbReference type="ARBA" id="ARBA00029596"/>
    </source>
</evidence>
<evidence type="ECO:0000256" key="7">
    <source>
        <dbReference type="ARBA" id="ARBA00016549"/>
    </source>
</evidence>
<dbReference type="InterPro" id="IPR005493">
    <property type="entry name" value="RraA/RraA-like"/>
</dbReference>
<sequence>MNASRLSHADLLMLKRWNTPTVYNGWEQITGRNAAAECFNSEETRDFMPQMGPMVGYAVTVVIEPGNPEHPRRNPNAWKEYRQYVAGVPGPKIVVVQDLDQPQVAGAFWGEVNSNVHRALGCVGTIIDGAIRDVDEMTNAGFKALARRLCVGHAFSVPVRWNCEVEVFGCKVRPGQLIHADKHGFLAVPEEDEARLLEAALFMDANECQTIIPAARNAAGQSLEEILAGISRAEAAFGARVREKFGRKGEF</sequence>
<comment type="similarity">
    <text evidence="3">Belongs to the class II aldolase/RraA-like family.</text>
</comment>
<organism evidence="14 15">
    <name type="scientific">Hydrogenispora ethanolica</name>
    <dbReference type="NCBI Taxonomy" id="1082276"/>
    <lineage>
        <taxon>Bacteria</taxon>
        <taxon>Bacillati</taxon>
        <taxon>Bacillota</taxon>
        <taxon>Hydrogenispora</taxon>
    </lineage>
</organism>
<comment type="cofactor">
    <cofactor evidence="2">
        <name>a divalent metal cation</name>
        <dbReference type="ChEBI" id="CHEBI:60240"/>
    </cofactor>
</comment>
<proteinExistence type="inferred from homology"/>
<gene>
    <name evidence="14" type="ORF">EDC14_100491</name>
</gene>
<keyword evidence="13" id="KW-0460">Magnesium</keyword>
<dbReference type="Proteomes" id="UP000295008">
    <property type="component" value="Unassembled WGS sequence"/>
</dbReference>
<evidence type="ECO:0000256" key="6">
    <source>
        <dbReference type="ARBA" id="ARBA00012947"/>
    </source>
</evidence>
<comment type="subunit">
    <text evidence="4">Homotrimer.</text>
</comment>
<dbReference type="EMBL" id="SLUN01000004">
    <property type="protein sequence ID" value="TCL74155.1"/>
    <property type="molecule type" value="Genomic_DNA"/>
</dbReference>
<name>A0A4R1S4H0_HYDET</name>
<dbReference type="GO" id="GO:0046872">
    <property type="term" value="F:metal ion binding"/>
    <property type="evidence" value="ECO:0007669"/>
    <property type="project" value="UniProtKB-KW"/>
</dbReference>
<evidence type="ECO:0000313" key="15">
    <source>
        <dbReference type="Proteomes" id="UP000295008"/>
    </source>
</evidence>
<reference evidence="14 15" key="1">
    <citation type="submission" date="2019-03" db="EMBL/GenBank/DDBJ databases">
        <title>Genomic Encyclopedia of Type Strains, Phase IV (KMG-IV): sequencing the most valuable type-strain genomes for metagenomic binning, comparative biology and taxonomic classification.</title>
        <authorList>
            <person name="Goeker M."/>
        </authorList>
    </citation>
    <scope>NUCLEOTIDE SEQUENCE [LARGE SCALE GENOMIC DNA]</scope>
    <source>
        <strain evidence="14 15">LX-B</strain>
    </source>
</reference>
<evidence type="ECO:0000256" key="12">
    <source>
        <dbReference type="ARBA" id="ARBA00047973"/>
    </source>
</evidence>
<comment type="function">
    <text evidence="8">Catalyzes the aldol cleavage of 4-hydroxy-4-methyl-2-oxoglutarate (HMG) into 2 molecules of pyruvate. Also contains a secondary oxaloacetate (OAA) decarboxylase activity due to the common pyruvate enolate transition state formed following C-C bond cleavage in the retro-aldol and decarboxylation reactions.</text>
</comment>
<dbReference type="InterPro" id="IPR036704">
    <property type="entry name" value="RraA/RraA-like_sf"/>
</dbReference>
<evidence type="ECO:0000256" key="10">
    <source>
        <dbReference type="ARBA" id="ARBA00030169"/>
    </source>
</evidence>
<evidence type="ECO:0000256" key="13">
    <source>
        <dbReference type="PIRSR" id="PIRSR605493-1"/>
    </source>
</evidence>
<accession>A0A4R1S4H0</accession>
<dbReference type="PANTHER" id="PTHR33254:SF4">
    <property type="entry name" value="4-HYDROXY-4-METHYL-2-OXOGLUTARATE ALDOLASE 3-RELATED"/>
    <property type="match status" value="1"/>
</dbReference>
<evidence type="ECO:0000256" key="1">
    <source>
        <dbReference type="ARBA" id="ARBA00001342"/>
    </source>
</evidence>
<protein>
    <recommendedName>
        <fullName evidence="7">Putative 4-hydroxy-4-methyl-2-oxoglutarate aldolase</fullName>
        <ecNumber evidence="6">4.1.1.112</ecNumber>
        <ecNumber evidence="5">4.1.3.17</ecNumber>
    </recommendedName>
    <alternativeName>
        <fullName evidence="11">Oxaloacetate decarboxylase</fullName>
    </alternativeName>
    <alternativeName>
        <fullName evidence="9">Regulator of ribonuclease activity homolog</fullName>
    </alternativeName>
    <alternativeName>
        <fullName evidence="10">RraA-like protein</fullName>
    </alternativeName>
</protein>
<comment type="catalytic activity">
    <reaction evidence="1">
        <text>4-hydroxy-4-methyl-2-oxoglutarate = 2 pyruvate</text>
        <dbReference type="Rhea" id="RHEA:22748"/>
        <dbReference type="ChEBI" id="CHEBI:15361"/>
        <dbReference type="ChEBI" id="CHEBI:58276"/>
        <dbReference type="EC" id="4.1.3.17"/>
    </reaction>
</comment>